<protein>
    <submittedName>
        <fullName evidence="1">Uncharacterized protein</fullName>
    </submittedName>
</protein>
<name>A0ABQ6I687_9MICO</name>
<comment type="caution">
    <text evidence="1">The sequence shown here is derived from an EMBL/GenBank/DDBJ whole genome shotgun (WGS) entry which is preliminary data.</text>
</comment>
<proteinExistence type="predicted"/>
<evidence type="ECO:0000313" key="2">
    <source>
        <dbReference type="Proteomes" id="UP001157091"/>
    </source>
</evidence>
<organism evidence="1 2">
    <name type="scientific">Luteimicrobium album</name>
    <dbReference type="NCBI Taxonomy" id="1054550"/>
    <lineage>
        <taxon>Bacteria</taxon>
        <taxon>Bacillati</taxon>
        <taxon>Actinomycetota</taxon>
        <taxon>Actinomycetes</taxon>
        <taxon>Micrococcales</taxon>
        <taxon>Luteimicrobium</taxon>
    </lineage>
</organism>
<gene>
    <name evidence="1" type="ORF">GCM10025864_39550</name>
</gene>
<reference evidence="2" key="1">
    <citation type="journal article" date="2019" name="Int. J. Syst. Evol. Microbiol.">
        <title>The Global Catalogue of Microorganisms (GCM) 10K type strain sequencing project: providing services to taxonomists for standard genome sequencing and annotation.</title>
        <authorList>
            <consortium name="The Broad Institute Genomics Platform"/>
            <consortium name="The Broad Institute Genome Sequencing Center for Infectious Disease"/>
            <person name="Wu L."/>
            <person name="Ma J."/>
        </authorList>
    </citation>
    <scope>NUCLEOTIDE SEQUENCE [LARGE SCALE GENOMIC DNA]</scope>
    <source>
        <strain evidence="2">NBRC 106348</strain>
    </source>
</reference>
<keyword evidence="2" id="KW-1185">Reference proteome</keyword>
<dbReference type="RefSeq" id="WP_284294550.1">
    <property type="nucleotide sequence ID" value="NZ_BSUK01000001.1"/>
</dbReference>
<dbReference type="Proteomes" id="UP001157091">
    <property type="component" value="Unassembled WGS sequence"/>
</dbReference>
<dbReference type="EMBL" id="BSUK01000001">
    <property type="protein sequence ID" value="GMA26196.1"/>
    <property type="molecule type" value="Genomic_DNA"/>
</dbReference>
<sequence>MRAPSLTRHRANAEALMIDTCTVRRIVGSTEDPTTGAPVDTYEDVYQGKAKRQSEAQYEVTPDIGEAVFTVQRYLAHFPVGAFLPNVGDVIEWTACPEDPLRAGTKDRIVGRFNKSLATAMRVYVEQVVP</sequence>
<dbReference type="Pfam" id="PF19586">
    <property type="entry name" value="DUF6093"/>
    <property type="match status" value="1"/>
</dbReference>
<accession>A0ABQ6I687</accession>
<evidence type="ECO:0000313" key="1">
    <source>
        <dbReference type="EMBL" id="GMA26196.1"/>
    </source>
</evidence>
<dbReference type="InterPro" id="IPR046075">
    <property type="entry name" value="DUF6093"/>
</dbReference>